<evidence type="ECO:0000313" key="3">
    <source>
        <dbReference type="EMBL" id="KAH9628490.1"/>
    </source>
</evidence>
<feature type="compositionally biased region" description="Low complexity" evidence="2">
    <location>
        <begin position="81"/>
        <end position="92"/>
    </location>
</feature>
<evidence type="ECO:0000256" key="2">
    <source>
        <dbReference type="SAM" id="MobiDB-lite"/>
    </source>
</evidence>
<gene>
    <name evidence="3" type="ORF">HF086_015765</name>
</gene>
<feature type="region of interest" description="Disordered" evidence="2">
    <location>
        <begin position="14"/>
        <end position="41"/>
    </location>
</feature>
<feature type="region of interest" description="Disordered" evidence="2">
    <location>
        <begin position="74"/>
        <end position="94"/>
    </location>
</feature>
<name>A0A922S8Q6_SPOEX</name>
<accession>A0A922S8Q6</accession>
<protein>
    <submittedName>
        <fullName evidence="3">Uncharacterized protein</fullName>
    </submittedName>
</protein>
<dbReference type="AlphaFoldDB" id="A0A922S8Q6"/>
<reference evidence="3" key="1">
    <citation type="journal article" date="2021" name="G3 (Bethesda)">
        <title>Genome and transcriptome analysis of the beet armyworm Spodoptera exigua reveals targets for pest control. .</title>
        <authorList>
            <person name="Simon S."/>
            <person name="Breeschoten T."/>
            <person name="Jansen H.J."/>
            <person name="Dirks R.P."/>
            <person name="Schranz M.E."/>
            <person name="Ros V.I.D."/>
        </authorList>
    </citation>
    <scope>NUCLEOTIDE SEQUENCE</scope>
    <source>
        <strain evidence="3">TB_SE_WUR_2020</strain>
    </source>
</reference>
<evidence type="ECO:0000256" key="1">
    <source>
        <dbReference type="SAM" id="Coils"/>
    </source>
</evidence>
<dbReference type="Proteomes" id="UP000814243">
    <property type="component" value="Unassembled WGS sequence"/>
</dbReference>
<sequence>MEQKAEELQVLAEMRREGDFTPRKTLARTPPQGFSTPMEPVEFMSPQTPLTMQAEKRLLSSPEEVQEAVRRRLGAKRGRNAEQPAAAAAEQPKSGLAAMTKTELIERAYEAVKIISGVANAANKLNMADKTAISGQGQDILAVVAALNVRLAEAEHEVTAMKLRVASMELTVATAGVATQLIQEQGGQENKVINYASVLKLLKGKPPLESEPGGRPEMTTGACQAGVPICLQEIEVGRRTQSWTSVSLAEFAVHFKTVPHLTRNEEDGDEELRETPNQINLWHQFSFCELTINMGQQNGAEFIDLRVRELTTSQLESLCERRRIPLTGDFADGYAVRIFPTVKQVDDYNDLMTGENSKLHKVYTITAAVDESREVATYGKTPPSNVIPRDLNNCSGLFSTLKLAEESRVMLR</sequence>
<evidence type="ECO:0000313" key="4">
    <source>
        <dbReference type="Proteomes" id="UP000814243"/>
    </source>
</evidence>
<feature type="coiled-coil region" evidence="1">
    <location>
        <begin position="144"/>
        <end position="171"/>
    </location>
</feature>
<organism evidence="3 4">
    <name type="scientific">Spodoptera exigua</name>
    <name type="common">Beet armyworm</name>
    <name type="synonym">Noctua fulgens</name>
    <dbReference type="NCBI Taxonomy" id="7107"/>
    <lineage>
        <taxon>Eukaryota</taxon>
        <taxon>Metazoa</taxon>
        <taxon>Ecdysozoa</taxon>
        <taxon>Arthropoda</taxon>
        <taxon>Hexapoda</taxon>
        <taxon>Insecta</taxon>
        <taxon>Pterygota</taxon>
        <taxon>Neoptera</taxon>
        <taxon>Endopterygota</taxon>
        <taxon>Lepidoptera</taxon>
        <taxon>Glossata</taxon>
        <taxon>Ditrysia</taxon>
        <taxon>Noctuoidea</taxon>
        <taxon>Noctuidae</taxon>
        <taxon>Amphipyrinae</taxon>
        <taxon>Spodoptera</taxon>
    </lineage>
</organism>
<comment type="caution">
    <text evidence="3">The sequence shown here is derived from an EMBL/GenBank/DDBJ whole genome shotgun (WGS) entry which is preliminary data.</text>
</comment>
<keyword evidence="1" id="KW-0175">Coiled coil</keyword>
<dbReference type="EMBL" id="JACEFF010000912">
    <property type="protein sequence ID" value="KAH9628490.1"/>
    <property type="molecule type" value="Genomic_DNA"/>
</dbReference>
<proteinExistence type="predicted"/>